<sequence>MIRIARPRNARSKRALEKRDAKEYENAKTALFVRGPHSSDKVALALREFSLLKKPHSIPFNKKNDVVPFEDSASLEFWGKKNDASLFLLANHQKKRPHNLTWARLFDGNVLDMYEMGIISAKGHEDFKAKHSPSVGARPMFHFSGPHFAADGDVNSSAAAMSVSTPGVSQSFQHIKSLFLDFYRGEEMAPGSGPGSNPGQAGMQVALKGGLQHIISITEAPFDGEEVNGSATKSSTVDDLADLYKMGAQKEQSSSSALIDTSANGRMIHLRVYAVIPTSSNTTDKPTQDLPVTASTPASSLANVRLEEIGPSFDLVLRRRQMPSMDKLQASLRRPKTQAQKTRQGKGTKKNIETDDMGDTVGRVHVGKQDLSKLQTRKMKGLKRNRTDQTNDDDNMVSDDGEELEFESAEDEDEDSGKRQRK</sequence>
<dbReference type="GO" id="GO:0000463">
    <property type="term" value="P:maturation of LSU-rRNA from tricistronic rRNA transcript (SSU-rRNA, 5.8S rRNA, LSU-rRNA)"/>
    <property type="evidence" value="ECO:0007669"/>
    <property type="project" value="TreeGrafter"/>
</dbReference>
<reference evidence="7 8" key="1">
    <citation type="journal article" date="2018" name="Mol. Biol. Evol.">
        <title>Broad Genomic Sampling Reveals a Smut Pathogenic Ancestry of the Fungal Clade Ustilaginomycotina.</title>
        <authorList>
            <person name="Kijpornyongpan T."/>
            <person name="Mondo S.J."/>
            <person name="Barry K."/>
            <person name="Sandor L."/>
            <person name="Lee J."/>
            <person name="Lipzen A."/>
            <person name="Pangilinan J."/>
            <person name="LaButti K."/>
            <person name="Hainaut M."/>
            <person name="Henrissat B."/>
            <person name="Grigoriev I.V."/>
            <person name="Spatafora J.W."/>
            <person name="Aime M.C."/>
        </authorList>
    </citation>
    <scope>NUCLEOTIDE SEQUENCE [LARGE SCALE GENOMIC DNA]</scope>
    <source>
        <strain evidence="7 8">MCA 3882</strain>
    </source>
</reference>
<evidence type="ECO:0000256" key="1">
    <source>
        <dbReference type="ARBA" id="ARBA00004604"/>
    </source>
</evidence>
<proteinExistence type="inferred from homology"/>
<gene>
    <name evidence="7" type="ORF">FA14DRAFT_63335</name>
</gene>
<dbReference type="InParanoid" id="A0A316VBF6"/>
<comment type="subcellular location">
    <subcellularLocation>
        <location evidence="1 4">Nucleus</location>
        <location evidence="1 4">Nucleolus</location>
    </subcellularLocation>
</comment>
<dbReference type="SMART" id="SM00879">
    <property type="entry name" value="Brix"/>
    <property type="match status" value="1"/>
</dbReference>
<dbReference type="AlphaFoldDB" id="A0A316VBF6"/>
<dbReference type="PANTHER" id="PTHR12728">
    <property type="entry name" value="BRIX DOMAIN CONTAINING PROTEIN"/>
    <property type="match status" value="1"/>
</dbReference>
<keyword evidence="8" id="KW-1185">Reference proteome</keyword>
<protein>
    <recommendedName>
        <fullName evidence="4">Ribosome production factor 2 homolog</fullName>
    </recommendedName>
    <alternativeName>
        <fullName evidence="4">Ribosome biogenesis protein RPF2 homolog</fullName>
    </alternativeName>
</protein>
<evidence type="ECO:0000256" key="3">
    <source>
        <dbReference type="ARBA" id="ARBA00023242"/>
    </source>
</evidence>
<feature type="compositionally biased region" description="Acidic residues" evidence="5">
    <location>
        <begin position="390"/>
        <end position="415"/>
    </location>
</feature>
<evidence type="ECO:0000256" key="4">
    <source>
        <dbReference type="RuleBase" id="RU367086"/>
    </source>
</evidence>
<feature type="compositionally biased region" description="Basic residues" evidence="5">
    <location>
        <begin position="1"/>
        <end position="13"/>
    </location>
</feature>
<evidence type="ECO:0000259" key="6">
    <source>
        <dbReference type="PROSITE" id="PS50833"/>
    </source>
</evidence>
<keyword evidence="3 4" id="KW-0539">Nucleus</keyword>
<feature type="region of interest" description="Disordered" evidence="5">
    <location>
        <begin position="327"/>
        <end position="422"/>
    </location>
</feature>
<evidence type="ECO:0000256" key="5">
    <source>
        <dbReference type="SAM" id="MobiDB-lite"/>
    </source>
</evidence>
<dbReference type="GeneID" id="37024382"/>
<dbReference type="Proteomes" id="UP000245771">
    <property type="component" value="Unassembled WGS sequence"/>
</dbReference>
<evidence type="ECO:0000256" key="2">
    <source>
        <dbReference type="ARBA" id="ARBA00010782"/>
    </source>
</evidence>
<dbReference type="GO" id="GO:0019843">
    <property type="term" value="F:rRNA binding"/>
    <property type="evidence" value="ECO:0007669"/>
    <property type="project" value="UniProtKB-UniRule"/>
</dbReference>
<dbReference type="PANTHER" id="PTHR12728:SF0">
    <property type="entry name" value="RIBOSOME PRODUCTION FACTOR 2 HOMOLOG"/>
    <property type="match status" value="1"/>
</dbReference>
<organism evidence="7 8">
    <name type="scientific">Meira miltonrushii</name>
    <dbReference type="NCBI Taxonomy" id="1280837"/>
    <lineage>
        <taxon>Eukaryota</taxon>
        <taxon>Fungi</taxon>
        <taxon>Dikarya</taxon>
        <taxon>Basidiomycota</taxon>
        <taxon>Ustilaginomycotina</taxon>
        <taxon>Exobasidiomycetes</taxon>
        <taxon>Exobasidiales</taxon>
        <taxon>Brachybasidiaceae</taxon>
        <taxon>Meira</taxon>
    </lineage>
</organism>
<dbReference type="STRING" id="1280837.A0A316VBF6"/>
<dbReference type="InterPro" id="IPR039770">
    <property type="entry name" value="Rpf2"/>
</dbReference>
<dbReference type="PROSITE" id="PS50833">
    <property type="entry name" value="BRIX"/>
    <property type="match status" value="1"/>
</dbReference>
<evidence type="ECO:0000313" key="8">
    <source>
        <dbReference type="Proteomes" id="UP000245771"/>
    </source>
</evidence>
<feature type="region of interest" description="Disordered" evidence="5">
    <location>
        <begin position="1"/>
        <end position="21"/>
    </location>
</feature>
<dbReference type="GO" id="GO:0000027">
    <property type="term" value="P:ribosomal large subunit assembly"/>
    <property type="evidence" value="ECO:0007669"/>
    <property type="project" value="InterPro"/>
</dbReference>
<dbReference type="GO" id="GO:0005730">
    <property type="term" value="C:nucleolus"/>
    <property type="evidence" value="ECO:0007669"/>
    <property type="project" value="UniProtKB-SubCell"/>
</dbReference>
<dbReference type="OrthoDB" id="407658at2759"/>
<comment type="similarity">
    <text evidence="2 4">Belongs to the RPF2 family.</text>
</comment>
<dbReference type="Pfam" id="PF04427">
    <property type="entry name" value="Brix"/>
    <property type="match status" value="1"/>
</dbReference>
<name>A0A316VBF6_9BASI</name>
<dbReference type="RefSeq" id="XP_025353865.1">
    <property type="nucleotide sequence ID" value="XM_025502601.1"/>
</dbReference>
<dbReference type="InterPro" id="IPR007109">
    <property type="entry name" value="Brix"/>
</dbReference>
<accession>A0A316VBF6</accession>
<dbReference type="FunCoup" id="A0A316VBF6">
    <property type="interactions" value="469"/>
</dbReference>
<evidence type="ECO:0000313" key="7">
    <source>
        <dbReference type="EMBL" id="PWN33563.1"/>
    </source>
</evidence>
<feature type="domain" description="Brix" evidence="6">
    <location>
        <begin position="28"/>
        <end position="326"/>
    </location>
</feature>
<dbReference type="EMBL" id="KZ819604">
    <property type="protein sequence ID" value="PWN33563.1"/>
    <property type="molecule type" value="Genomic_DNA"/>
</dbReference>
<feature type="compositionally biased region" description="Basic residues" evidence="5">
    <location>
        <begin position="375"/>
        <end position="384"/>
    </location>
</feature>